<comment type="subunit">
    <text evidence="9">Homotetramer.</text>
</comment>
<evidence type="ECO:0000256" key="3">
    <source>
        <dbReference type="ARBA" id="ARBA00022755"/>
    </source>
</evidence>
<proteinExistence type="inferred from homology"/>
<evidence type="ECO:0000256" key="1">
    <source>
        <dbReference type="ARBA" id="ARBA00022723"/>
    </source>
</evidence>
<feature type="binding site" evidence="9">
    <location>
        <position position="430"/>
    </location>
    <ligand>
        <name>IMP</name>
        <dbReference type="ChEBI" id="CHEBI:58053"/>
    </ligand>
</feature>
<dbReference type="GO" id="GO:0046872">
    <property type="term" value="F:metal ion binding"/>
    <property type="evidence" value="ECO:0007669"/>
    <property type="project" value="UniProtKB-UniRule"/>
</dbReference>
<evidence type="ECO:0000256" key="7">
    <source>
        <dbReference type="ARBA" id="ARBA00023122"/>
    </source>
</evidence>
<feature type="binding site" description="in other chain" evidence="9 12">
    <location>
        <position position="317"/>
    </location>
    <ligand>
        <name>K(+)</name>
        <dbReference type="ChEBI" id="CHEBI:29103"/>
        <note>ligand shared between two tetrameric partners</note>
    </ligand>
</feature>
<evidence type="ECO:0000313" key="16">
    <source>
        <dbReference type="EMBL" id="CAD5317650.1"/>
    </source>
</evidence>
<comment type="cofactor">
    <cofactor evidence="9">
        <name>K(+)</name>
        <dbReference type="ChEBI" id="CHEBI:29103"/>
    </cofactor>
</comment>
<evidence type="ECO:0000256" key="8">
    <source>
        <dbReference type="ARBA" id="ARBA00056556"/>
    </source>
</evidence>
<feature type="domain" description="IMP dehydrogenase/GMP reductase" evidence="15">
    <location>
        <begin position="20"/>
        <end position="493"/>
    </location>
</feature>
<dbReference type="SUPFAM" id="SSF51412">
    <property type="entry name" value="Inosine monophosphate dehydrogenase (IMPDH)"/>
    <property type="match status" value="1"/>
</dbReference>
<comment type="pathway">
    <text evidence="9 14">Purine metabolism; XMP biosynthesis via de novo pathway; XMP from IMP: step 1/1.</text>
</comment>
<evidence type="ECO:0000256" key="10">
    <source>
        <dbReference type="PIRSR" id="PIRSR000130-1"/>
    </source>
</evidence>
<dbReference type="CDD" id="cd00381">
    <property type="entry name" value="IMPDH"/>
    <property type="match status" value="1"/>
</dbReference>
<dbReference type="NCBIfam" id="TIGR01302">
    <property type="entry name" value="IMP_dehydrog"/>
    <property type="match status" value="1"/>
</dbReference>
<dbReference type="InterPro" id="IPR005990">
    <property type="entry name" value="IMP_DH"/>
</dbReference>
<gene>
    <name evidence="16" type="ORF">AT9943_LOCUS5920</name>
</gene>
<dbReference type="PROSITE" id="PS00487">
    <property type="entry name" value="IMP_DH_GMP_RED"/>
    <property type="match status" value="1"/>
</dbReference>
<feature type="binding site" description="in other chain" evidence="9 12">
    <location>
        <position position="322"/>
    </location>
    <ligand>
        <name>K(+)</name>
        <dbReference type="ChEBI" id="CHEBI:29103"/>
        <note>ligand shared between two tetrameric partners</note>
    </ligand>
</feature>
<dbReference type="SUPFAM" id="SSF54631">
    <property type="entry name" value="CBS-domain pair"/>
    <property type="match status" value="1"/>
</dbReference>
<dbReference type="InterPro" id="IPR015875">
    <property type="entry name" value="IMP_DH/GMP_Rdtase_CS"/>
</dbReference>
<dbReference type="UniPathway" id="UPA00601">
    <property type="reaction ID" value="UER00295"/>
</dbReference>
<dbReference type="EMBL" id="LR881466">
    <property type="protein sequence ID" value="CAD5317650.1"/>
    <property type="molecule type" value="Genomic_DNA"/>
</dbReference>
<keyword evidence="4 9" id="KW-0630">Potassium</keyword>
<evidence type="ECO:0000256" key="2">
    <source>
        <dbReference type="ARBA" id="ARBA00022749"/>
    </source>
</evidence>
<feature type="binding site" description="in other chain" evidence="9 12">
    <location>
        <position position="319"/>
    </location>
    <ligand>
        <name>K(+)</name>
        <dbReference type="ChEBI" id="CHEBI:29103"/>
        <note>ligand shared between two tetrameric partners</note>
    </ligand>
</feature>
<accession>A0A7G2E603</accession>
<comment type="caution">
    <text evidence="9">Lacks conserved residue(s) required for the propagation of feature annotation.</text>
</comment>
<dbReference type="GO" id="GO:0006177">
    <property type="term" value="P:GMP biosynthetic process"/>
    <property type="evidence" value="ECO:0007669"/>
    <property type="project" value="UniProtKB-UniRule"/>
</dbReference>
<keyword evidence="6 9" id="KW-0520">NAD</keyword>
<evidence type="ECO:0000259" key="15">
    <source>
        <dbReference type="Pfam" id="PF00478"/>
    </source>
</evidence>
<feature type="active site" description="Proton acceptor" evidence="9 10">
    <location>
        <position position="418"/>
    </location>
</feature>
<comment type="similarity">
    <text evidence="9 13">Belongs to the IMPDH/GMPR family.</text>
</comment>
<dbReference type="Gene3D" id="3.20.20.70">
    <property type="entry name" value="Aldolase class I"/>
    <property type="match status" value="1"/>
</dbReference>
<feature type="binding site" evidence="9 11">
    <location>
        <begin position="315"/>
        <end position="317"/>
    </location>
    <ligand>
        <name>NAD(+)</name>
        <dbReference type="ChEBI" id="CHEBI:57540"/>
    </ligand>
</feature>
<dbReference type="Proteomes" id="UP000516314">
    <property type="component" value="Chromosome 1"/>
</dbReference>
<evidence type="ECO:0000256" key="14">
    <source>
        <dbReference type="RuleBase" id="RU003928"/>
    </source>
</evidence>
<dbReference type="FunFam" id="3.20.20.70:FF:000086">
    <property type="entry name" value="IMP dehydrogenase, putative"/>
    <property type="match status" value="1"/>
</dbReference>
<evidence type="ECO:0000256" key="9">
    <source>
        <dbReference type="HAMAP-Rule" id="MF_03156"/>
    </source>
</evidence>
<evidence type="ECO:0000256" key="6">
    <source>
        <dbReference type="ARBA" id="ARBA00023027"/>
    </source>
</evidence>
<organism evidence="16 17">
    <name type="scientific">Arabidopsis thaliana</name>
    <name type="common">Mouse-ear cress</name>
    <dbReference type="NCBI Taxonomy" id="3702"/>
    <lineage>
        <taxon>Eukaryota</taxon>
        <taxon>Viridiplantae</taxon>
        <taxon>Streptophyta</taxon>
        <taxon>Embryophyta</taxon>
        <taxon>Tracheophyta</taxon>
        <taxon>Spermatophyta</taxon>
        <taxon>Magnoliopsida</taxon>
        <taxon>eudicotyledons</taxon>
        <taxon>Gunneridae</taxon>
        <taxon>Pentapetalae</taxon>
        <taxon>rosids</taxon>
        <taxon>malvids</taxon>
        <taxon>Brassicales</taxon>
        <taxon>Brassicaceae</taxon>
        <taxon>Camelineae</taxon>
        <taxon>Arabidopsis</taxon>
    </lineage>
</organism>
<comment type="function">
    <text evidence="8 9">Catalyzes the conversion of inosine 5'-phosphate (IMP) to xanthosine 5'-phosphate (XMP), the first committed and rate-limiting step in the de novo synthesis of guanine nucleotides, and therefore plays an important role in the regulation of cell growth.</text>
</comment>
<keyword evidence="7" id="KW-0129">CBS domain</keyword>
<feature type="binding site" evidence="9">
    <location>
        <begin position="355"/>
        <end position="357"/>
    </location>
    <ligand>
        <name>IMP</name>
        <dbReference type="ChEBI" id="CHEBI:58053"/>
    </ligand>
</feature>
<evidence type="ECO:0000313" key="17">
    <source>
        <dbReference type="Proteomes" id="UP000516314"/>
    </source>
</evidence>
<sequence>MSTLEDGFPADKLFAQGYSYTYDDVIFLPHFIDFSTDAVSLSTRLSRRVPLSIPCVSSPMDTVSESHMAAAMASLGGIGIVHYNCGIAAQASIIRQAKSLKHPIASDAGVKFPEYEITSLDAFGTSSFVFVEQTGTMTTPKLLGYVTKSQWKRMNYEQREMKIYDYMKSCDSSDYCVPWDIDFEKLEFVLEDKQKGFVVLERDGETVNVVTKDDIQRVKGYPKSGPGTVGPDGEWMVGAAIGTRESDKERLEHLVNAGVNAVVLDSSQGNSIYQLEMIKYVKKTYPELDVIGGNVVTMYQAQNLIQAGVDGLRVGMGSGSICTTQEVCAVGRGQATAVYKVCSIAAQSGIPVIADGGISNSGHIVKALVLGASTVMMGSFLAGSTEAPGGYEYTNGKRIKKYRGMGSLEAMTKGSDQRYLGDKTKLKIAQGVVGAVADKGSVLKLIPYTMHAVKQGFQDLGASSLQSAHGLLRSNILRLEARTGAAQVEGGVHGLVSYEKKSF</sequence>
<dbReference type="InterPro" id="IPR013785">
    <property type="entry name" value="Aldolase_TIM"/>
</dbReference>
<dbReference type="AlphaFoldDB" id="A0A7G2E603"/>
<feature type="binding site" evidence="9">
    <location>
        <begin position="402"/>
        <end position="406"/>
    </location>
    <ligand>
        <name>IMP</name>
        <dbReference type="ChEBI" id="CHEBI:58053"/>
    </ligand>
</feature>
<dbReference type="GO" id="GO:0000166">
    <property type="term" value="F:nucleotide binding"/>
    <property type="evidence" value="ECO:0007669"/>
    <property type="project" value="UniProtKB-UniRule"/>
</dbReference>
<keyword evidence="5 9" id="KW-0560">Oxidoreductase</keyword>
<evidence type="ECO:0000256" key="11">
    <source>
        <dbReference type="PIRSR" id="PIRSR000130-3"/>
    </source>
</evidence>
<dbReference type="EC" id="1.1.1.205" evidence="9 14"/>
<feature type="binding site" evidence="9">
    <location>
        <begin position="378"/>
        <end position="379"/>
    </location>
    <ligand>
        <name>IMP</name>
        <dbReference type="ChEBI" id="CHEBI:58053"/>
    </ligand>
</feature>
<comment type="catalytic activity">
    <reaction evidence="9 14">
        <text>IMP + NAD(+) + H2O = XMP + NADH + H(+)</text>
        <dbReference type="Rhea" id="RHEA:11708"/>
        <dbReference type="ChEBI" id="CHEBI:15377"/>
        <dbReference type="ChEBI" id="CHEBI:15378"/>
        <dbReference type="ChEBI" id="CHEBI:57464"/>
        <dbReference type="ChEBI" id="CHEBI:57540"/>
        <dbReference type="ChEBI" id="CHEBI:57945"/>
        <dbReference type="ChEBI" id="CHEBI:58053"/>
        <dbReference type="EC" id="1.1.1.205"/>
    </reaction>
</comment>
<dbReference type="PANTHER" id="PTHR11911:SF124">
    <property type="entry name" value="INOSINE-5'-MONOPHOSPHATE DEHYDROGENASE 1"/>
    <property type="match status" value="1"/>
</dbReference>
<evidence type="ECO:0000256" key="13">
    <source>
        <dbReference type="RuleBase" id="RU003927"/>
    </source>
</evidence>
<dbReference type="GO" id="GO:0003938">
    <property type="term" value="F:IMP dehydrogenase activity"/>
    <property type="evidence" value="ECO:0007669"/>
    <property type="project" value="UniProtKB-UniRule"/>
</dbReference>
<dbReference type="SMART" id="SM01240">
    <property type="entry name" value="IMPDH"/>
    <property type="match status" value="1"/>
</dbReference>
<evidence type="ECO:0000256" key="5">
    <source>
        <dbReference type="ARBA" id="ARBA00023002"/>
    </source>
</evidence>
<reference evidence="16 17" key="1">
    <citation type="submission" date="2020-09" db="EMBL/GenBank/DDBJ databases">
        <authorList>
            <person name="Ashkenazy H."/>
        </authorList>
    </citation>
    <scope>NUCLEOTIDE SEQUENCE [LARGE SCALE GENOMIC DNA]</scope>
    <source>
        <strain evidence="17">cv. Cdm-0</strain>
    </source>
</reference>
<feature type="binding site" evidence="9 11">
    <location>
        <begin position="265"/>
        <end position="267"/>
    </location>
    <ligand>
        <name>NAD(+)</name>
        <dbReference type="ChEBI" id="CHEBI:57540"/>
    </ligand>
</feature>
<feature type="active site" description="Thioimidate intermediate" evidence="9 10">
    <location>
        <position position="322"/>
    </location>
</feature>
<keyword evidence="2 9" id="KW-0332">GMP biosynthesis</keyword>
<keyword evidence="9" id="KW-0963">Cytoplasm</keyword>
<evidence type="ECO:0000256" key="12">
    <source>
        <dbReference type="PIRSR" id="PIRSR000130-4"/>
    </source>
</evidence>
<dbReference type="PANTHER" id="PTHR11911">
    <property type="entry name" value="INOSINE-5-MONOPHOSPHATE DEHYDROGENASE RELATED"/>
    <property type="match status" value="1"/>
</dbReference>
<dbReference type="InterPro" id="IPR046342">
    <property type="entry name" value="CBS_dom_sf"/>
</dbReference>
<dbReference type="InterPro" id="IPR001093">
    <property type="entry name" value="IMP_DH_GMPRt"/>
</dbReference>
<protein>
    <recommendedName>
        <fullName evidence="9 14">Inosine-5'-monophosphate dehydrogenase</fullName>
        <shortName evidence="9">IMP dehydrogenase</shortName>
        <shortName evidence="9">IMPD</shortName>
        <shortName evidence="9">IMPDH</shortName>
        <ecNumber evidence="9 14">1.1.1.205</ecNumber>
    </recommendedName>
</protein>
<keyword evidence="3 9" id="KW-0658">Purine biosynthesis</keyword>
<name>A0A7G2E603_ARATH</name>
<dbReference type="GO" id="GO:0005737">
    <property type="term" value="C:cytoplasm"/>
    <property type="evidence" value="ECO:0007669"/>
    <property type="project" value="UniProtKB-SubCell"/>
</dbReference>
<keyword evidence="1 9" id="KW-0479">Metal-binding</keyword>
<evidence type="ECO:0000256" key="4">
    <source>
        <dbReference type="ARBA" id="ARBA00022958"/>
    </source>
</evidence>
<comment type="activity regulation">
    <text evidence="9">Mycophenolic acid (MPA) is a non-competitive inhibitor that prevents formation of the closed enzyme conformation by binding to the same site as the amobile flap. In contrast, mizoribine monophosphate (MZP) is a competitive inhibitor that induces the closed conformation. MPA is a potent inhibitor of mammalian IMPDHs but a poor inhibitor of the bacterial enzymes. MZP is a more potent inhibitor of bacterial IMPDH.</text>
</comment>
<feature type="binding site" evidence="9">
    <location>
        <position position="320"/>
    </location>
    <ligand>
        <name>IMP</name>
        <dbReference type="ChEBI" id="CHEBI:58053"/>
    </ligand>
</feature>
<dbReference type="PIRSF" id="PIRSF000130">
    <property type="entry name" value="IMPDH"/>
    <property type="match status" value="1"/>
</dbReference>
<comment type="subcellular location">
    <subcellularLocation>
        <location evidence="9">Cytoplasm</location>
    </subcellularLocation>
</comment>
<dbReference type="HAMAP" id="MF_01964">
    <property type="entry name" value="IMPDH"/>
    <property type="match status" value="1"/>
</dbReference>
<dbReference type="Pfam" id="PF00478">
    <property type="entry name" value="IMPDH"/>
    <property type="match status" value="1"/>
</dbReference>